<name>A0A1V9XML3_9ACAR</name>
<keyword evidence="8 10" id="KW-0472">Membrane</keyword>
<dbReference type="GO" id="GO:0030171">
    <property type="term" value="F:voltage-gated proton channel activity"/>
    <property type="evidence" value="ECO:0007669"/>
    <property type="project" value="InterPro"/>
</dbReference>
<reference evidence="11 12" key="1">
    <citation type="journal article" date="2017" name="Gigascience">
        <title>Draft genome of the honey bee ectoparasitic mite, Tropilaelaps mercedesae, is shaped by the parasitic life history.</title>
        <authorList>
            <person name="Dong X."/>
            <person name="Armstrong S.D."/>
            <person name="Xia D."/>
            <person name="Makepeace B.L."/>
            <person name="Darby A.C."/>
            <person name="Kadowaki T."/>
        </authorList>
    </citation>
    <scope>NUCLEOTIDE SEQUENCE [LARGE SCALE GENOMIC DNA]</scope>
    <source>
        <strain evidence="11">Wuxi-XJTLU</strain>
    </source>
</reference>
<keyword evidence="9" id="KW-0407">Ion channel</keyword>
<evidence type="ECO:0000313" key="12">
    <source>
        <dbReference type="Proteomes" id="UP000192247"/>
    </source>
</evidence>
<evidence type="ECO:0000256" key="10">
    <source>
        <dbReference type="SAM" id="Phobius"/>
    </source>
</evidence>
<feature type="transmembrane region" description="Helical" evidence="10">
    <location>
        <begin position="109"/>
        <end position="134"/>
    </location>
</feature>
<dbReference type="InterPro" id="IPR031846">
    <property type="entry name" value="Hvcn1"/>
</dbReference>
<dbReference type="PANTHER" id="PTHR46480">
    <property type="entry name" value="F20B24.22"/>
    <property type="match status" value="1"/>
</dbReference>
<evidence type="ECO:0000313" key="11">
    <source>
        <dbReference type="EMBL" id="OQR74653.1"/>
    </source>
</evidence>
<dbReference type="InParanoid" id="A0A1V9XML3"/>
<dbReference type="OrthoDB" id="7780252at2759"/>
<comment type="subcellular location">
    <subcellularLocation>
        <location evidence="1">Cell membrane</location>
        <topology evidence="1">Multi-pass membrane protein</topology>
    </subcellularLocation>
</comment>
<evidence type="ECO:0000256" key="4">
    <source>
        <dbReference type="ARBA" id="ARBA00022692"/>
    </source>
</evidence>
<keyword evidence="4 10" id="KW-0812">Transmembrane</keyword>
<evidence type="ECO:0000256" key="7">
    <source>
        <dbReference type="ARBA" id="ARBA00023065"/>
    </source>
</evidence>
<gene>
    <name evidence="11" type="ORF">BIW11_08922</name>
</gene>
<sequence length="146" mass="16313">MNAVMEVSSVRVVADCERPHAFSLTDAAEAASSQASAGQDLRVHETFRVKLHRFLHSHRFHVAVVILIIVDCLLVVVELLAEMRVLELNGSYPLNQRLHSPLADILHNLSIAILSVFVIEIIGKMYAFGLLGFLRHKLEVILQLLL</sequence>
<keyword evidence="7" id="KW-0406">Ion transport</keyword>
<accession>A0A1V9XML3</accession>
<keyword evidence="3" id="KW-1003">Cell membrane</keyword>
<organism evidence="11 12">
    <name type="scientific">Tropilaelaps mercedesae</name>
    <dbReference type="NCBI Taxonomy" id="418985"/>
    <lineage>
        <taxon>Eukaryota</taxon>
        <taxon>Metazoa</taxon>
        <taxon>Ecdysozoa</taxon>
        <taxon>Arthropoda</taxon>
        <taxon>Chelicerata</taxon>
        <taxon>Arachnida</taxon>
        <taxon>Acari</taxon>
        <taxon>Parasitiformes</taxon>
        <taxon>Mesostigmata</taxon>
        <taxon>Gamasina</taxon>
        <taxon>Dermanyssoidea</taxon>
        <taxon>Laelapidae</taxon>
        <taxon>Tropilaelaps</taxon>
    </lineage>
</organism>
<dbReference type="EMBL" id="MNPL01007614">
    <property type="protein sequence ID" value="OQR74653.1"/>
    <property type="molecule type" value="Genomic_DNA"/>
</dbReference>
<evidence type="ECO:0000256" key="2">
    <source>
        <dbReference type="ARBA" id="ARBA00022448"/>
    </source>
</evidence>
<keyword evidence="12" id="KW-1185">Reference proteome</keyword>
<evidence type="ECO:0000256" key="3">
    <source>
        <dbReference type="ARBA" id="ARBA00022475"/>
    </source>
</evidence>
<dbReference type="Gene3D" id="1.20.120.350">
    <property type="entry name" value="Voltage-gated potassium channels. Chain C"/>
    <property type="match status" value="1"/>
</dbReference>
<evidence type="ECO:0000256" key="5">
    <source>
        <dbReference type="ARBA" id="ARBA00022882"/>
    </source>
</evidence>
<keyword evidence="2" id="KW-0813">Transport</keyword>
<comment type="caution">
    <text evidence="11">The sequence shown here is derived from an EMBL/GenBank/DDBJ whole genome shotgun (WGS) entry which is preliminary data.</text>
</comment>
<keyword evidence="6 10" id="KW-1133">Transmembrane helix</keyword>
<dbReference type="AlphaFoldDB" id="A0A1V9XML3"/>
<dbReference type="InterPro" id="IPR027359">
    <property type="entry name" value="Volt_channel_dom_sf"/>
</dbReference>
<evidence type="ECO:0000256" key="6">
    <source>
        <dbReference type="ARBA" id="ARBA00022989"/>
    </source>
</evidence>
<keyword evidence="5" id="KW-0851">Voltage-gated channel</keyword>
<evidence type="ECO:0000256" key="8">
    <source>
        <dbReference type="ARBA" id="ARBA00023136"/>
    </source>
</evidence>
<evidence type="ECO:0000256" key="1">
    <source>
        <dbReference type="ARBA" id="ARBA00004651"/>
    </source>
</evidence>
<dbReference type="GO" id="GO:0005886">
    <property type="term" value="C:plasma membrane"/>
    <property type="evidence" value="ECO:0007669"/>
    <property type="project" value="UniProtKB-SubCell"/>
</dbReference>
<evidence type="ECO:0000256" key="9">
    <source>
        <dbReference type="ARBA" id="ARBA00023303"/>
    </source>
</evidence>
<proteinExistence type="predicted"/>
<feature type="transmembrane region" description="Helical" evidence="10">
    <location>
        <begin position="60"/>
        <end position="81"/>
    </location>
</feature>
<dbReference type="Proteomes" id="UP000192247">
    <property type="component" value="Unassembled WGS sequence"/>
</dbReference>
<dbReference type="PANTHER" id="PTHR46480:SF1">
    <property type="entry name" value="VOLTAGE-GATED HYDROGEN CHANNEL 1"/>
    <property type="match status" value="1"/>
</dbReference>
<dbReference type="GO" id="GO:0034702">
    <property type="term" value="C:monoatomic ion channel complex"/>
    <property type="evidence" value="ECO:0007669"/>
    <property type="project" value="UniProtKB-KW"/>
</dbReference>
<protein>
    <submittedName>
        <fullName evidence="11">Voltage-gated hydrogen channel 1-like</fullName>
    </submittedName>
</protein>